<feature type="transmembrane region" description="Helical" evidence="6">
    <location>
        <begin position="249"/>
        <end position="269"/>
    </location>
</feature>
<sequence length="520" mass="56240">MYEEPSQERPRDDDRPCSYRLLAICTGLCMAVFLVALDNSIIATAIPSITDDFKTLNSVGWYASAYLLTTCAFQLVFGKFYTLFSTKATLLLAISLFEIGSAVCGAASNSVMLIAGRAIAGVGSAGVFSGALVVLSQSVRPGKLPIYNGILMSMYGFASVIGPLLGGAFTTYVSWRWCFYINLPIGAVSMITIIFFLRSPTFVDRSMTFKDRVRQFDLVGSVLLLPAVICLLVALQLGGVYYAWSDGRIIALFIVFGLLVIAFVFVQAWKGENATIPPRFLRQRSISFGCLFSFLLGGSFFTMVYLIPIWFQAIKGASATQSGIMSIALLLSMVLFLMVCGIAITLCGIYTQFFYISCILSSVGAGLLSTLTPTAGPSKWIGYQVVYGMGIGAGFQLPIVAAQVVLPLADVPIGTSLMVFFLSLGGAVFTSVSQNVFINELVQGVERVTHYVRISSIVKTGATELLSTIPTEISELVRPVYNTALTRAWYVATALSVLSILGAFGMEWRTVKREQLIGTI</sequence>
<protein>
    <submittedName>
        <fullName evidence="8">MFS general substrate transporter</fullName>
    </submittedName>
</protein>
<keyword evidence="4 6" id="KW-1133">Transmembrane helix</keyword>
<evidence type="ECO:0000256" key="1">
    <source>
        <dbReference type="ARBA" id="ARBA00004141"/>
    </source>
</evidence>
<feature type="transmembrane region" description="Helical" evidence="6">
    <location>
        <begin position="290"/>
        <end position="311"/>
    </location>
</feature>
<dbReference type="FunFam" id="1.20.1720.10:FF:000012">
    <property type="entry name" value="MFS toxin efflux pump (AflT)"/>
    <property type="match status" value="1"/>
</dbReference>
<evidence type="ECO:0000256" key="5">
    <source>
        <dbReference type="ARBA" id="ARBA00023136"/>
    </source>
</evidence>
<gene>
    <name evidence="8" type="ORF">BDV40DRAFT_285943</name>
</gene>
<feature type="transmembrane region" description="Helical" evidence="6">
    <location>
        <begin position="413"/>
        <end position="432"/>
    </location>
</feature>
<feature type="transmembrane region" description="Helical" evidence="6">
    <location>
        <begin position="218"/>
        <end position="243"/>
    </location>
</feature>
<evidence type="ECO:0000256" key="3">
    <source>
        <dbReference type="ARBA" id="ARBA00022692"/>
    </source>
</evidence>
<dbReference type="FunFam" id="1.20.1250.20:FF:000196">
    <property type="entry name" value="MFS toxin efflux pump (AflT)"/>
    <property type="match status" value="1"/>
</dbReference>
<feature type="transmembrane region" description="Helical" evidence="6">
    <location>
        <begin position="353"/>
        <end position="373"/>
    </location>
</feature>
<comment type="subcellular location">
    <subcellularLocation>
        <location evidence="1">Membrane</location>
        <topology evidence="1">Multi-pass membrane protein</topology>
    </subcellularLocation>
</comment>
<dbReference type="Pfam" id="PF07690">
    <property type="entry name" value="MFS_1"/>
    <property type="match status" value="1"/>
</dbReference>
<dbReference type="InterPro" id="IPR011701">
    <property type="entry name" value="MFS"/>
</dbReference>
<organism evidence="8 9">
    <name type="scientific">Aspergillus tamarii</name>
    <dbReference type="NCBI Taxonomy" id="41984"/>
    <lineage>
        <taxon>Eukaryota</taxon>
        <taxon>Fungi</taxon>
        <taxon>Dikarya</taxon>
        <taxon>Ascomycota</taxon>
        <taxon>Pezizomycotina</taxon>
        <taxon>Eurotiomycetes</taxon>
        <taxon>Eurotiomycetidae</taxon>
        <taxon>Eurotiales</taxon>
        <taxon>Aspergillaceae</taxon>
        <taxon>Aspergillus</taxon>
        <taxon>Aspergillus subgen. Circumdati</taxon>
    </lineage>
</organism>
<evidence type="ECO:0000259" key="7">
    <source>
        <dbReference type="PROSITE" id="PS50850"/>
    </source>
</evidence>
<reference evidence="8 9" key="1">
    <citation type="submission" date="2019-04" db="EMBL/GenBank/DDBJ databases">
        <title>Friends and foes A comparative genomics study of 23 Aspergillus species from section Flavi.</title>
        <authorList>
            <consortium name="DOE Joint Genome Institute"/>
            <person name="Kjaerbolling I."/>
            <person name="Vesth T."/>
            <person name="Frisvad J.C."/>
            <person name="Nybo J.L."/>
            <person name="Theobald S."/>
            <person name="Kildgaard S."/>
            <person name="Isbrandt T."/>
            <person name="Kuo A."/>
            <person name="Sato A."/>
            <person name="Lyhne E.K."/>
            <person name="Kogle M.E."/>
            <person name="Wiebenga A."/>
            <person name="Kun R.S."/>
            <person name="Lubbers R.J."/>
            <person name="Makela M.R."/>
            <person name="Barry K."/>
            <person name="Chovatia M."/>
            <person name="Clum A."/>
            <person name="Daum C."/>
            <person name="Haridas S."/>
            <person name="He G."/>
            <person name="LaButti K."/>
            <person name="Lipzen A."/>
            <person name="Mondo S."/>
            <person name="Riley R."/>
            <person name="Salamov A."/>
            <person name="Simmons B.A."/>
            <person name="Magnuson J.K."/>
            <person name="Henrissat B."/>
            <person name="Mortensen U.H."/>
            <person name="Larsen T.O."/>
            <person name="Devries R.P."/>
            <person name="Grigoriev I.V."/>
            <person name="Machida M."/>
            <person name="Baker S.E."/>
            <person name="Andersen M.R."/>
        </authorList>
    </citation>
    <scope>NUCLEOTIDE SEQUENCE [LARGE SCALE GENOMIC DNA]</scope>
    <source>
        <strain evidence="8 9">CBS 117626</strain>
    </source>
</reference>
<keyword evidence="5 6" id="KW-0472">Membrane</keyword>
<evidence type="ECO:0000256" key="6">
    <source>
        <dbReference type="SAM" id="Phobius"/>
    </source>
</evidence>
<dbReference type="InterPro" id="IPR020846">
    <property type="entry name" value="MFS_dom"/>
</dbReference>
<feature type="transmembrane region" description="Helical" evidence="6">
    <location>
        <begin position="114"/>
        <end position="135"/>
    </location>
</feature>
<keyword evidence="9" id="KW-1185">Reference proteome</keyword>
<dbReference type="OrthoDB" id="10021397at2759"/>
<evidence type="ECO:0000256" key="4">
    <source>
        <dbReference type="ARBA" id="ARBA00022989"/>
    </source>
</evidence>
<dbReference type="PANTHER" id="PTHR23501">
    <property type="entry name" value="MAJOR FACILITATOR SUPERFAMILY"/>
    <property type="match status" value="1"/>
</dbReference>
<comment type="similarity">
    <text evidence="2">Belongs to the major facilitator superfamily. TCR/Tet family.</text>
</comment>
<feature type="transmembrane region" description="Helical" evidence="6">
    <location>
        <begin position="179"/>
        <end position="197"/>
    </location>
</feature>
<dbReference type="GO" id="GO:0005886">
    <property type="term" value="C:plasma membrane"/>
    <property type="evidence" value="ECO:0007669"/>
    <property type="project" value="TreeGrafter"/>
</dbReference>
<keyword evidence="3 6" id="KW-0812">Transmembrane</keyword>
<evidence type="ECO:0000313" key="8">
    <source>
        <dbReference type="EMBL" id="KAE8165739.1"/>
    </source>
</evidence>
<dbReference type="PANTHER" id="PTHR23501:SF199">
    <property type="entry name" value="MFS EFFLUX TRANSPORTER INPD-RELATED"/>
    <property type="match status" value="1"/>
</dbReference>
<evidence type="ECO:0000313" key="9">
    <source>
        <dbReference type="Proteomes" id="UP000326950"/>
    </source>
</evidence>
<dbReference type="AlphaFoldDB" id="A0A5N6V4A0"/>
<dbReference type="Gene3D" id="1.20.1720.10">
    <property type="entry name" value="Multidrug resistance protein D"/>
    <property type="match status" value="1"/>
</dbReference>
<accession>A0A5N6V4A0</accession>
<feature type="transmembrane region" description="Helical" evidence="6">
    <location>
        <begin position="89"/>
        <end position="108"/>
    </location>
</feature>
<dbReference type="InterPro" id="IPR036259">
    <property type="entry name" value="MFS_trans_sf"/>
</dbReference>
<feature type="transmembrane region" description="Helical" evidence="6">
    <location>
        <begin position="323"/>
        <end position="346"/>
    </location>
</feature>
<proteinExistence type="inferred from homology"/>
<feature type="transmembrane region" description="Helical" evidence="6">
    <location>
        <begin position="488"/>
        <end position="506"/>
    </location>
</feature>
<feature type="transmembrane region" description="Helical" evidence="6">
    <location>
        <begin position="21"/>
        <end position="47"/>
    </location>
</feature>
<dbReference type="EMBL" id="ML738598">
    <property type="protein sequence ID" value="KAE8165739.1"/>
    <property type="molecule type" value="Genomic_DNA"/>
</dbReference>
<name>A0A5N6V4A0_ASPTM</name>
<feature type="transmembrane region" description="Helical" evidence="6">
    <location>
        <begin position="59"/>
        <end position="77"/>
    </location>
</feature>
<dbReference type="CDD" id="cd17502">
    <property type="entry name" value="MFS_Azr1_MDR_like"/>
    <property type="match status" value="1"/>
</dbReference>
<dbReference type="SUPFAM" id="SSF103473">
    <property type="entry name" value="MFS general substrate transporter"/>
    <property type="match status" value="1"/>
</dbReference>
<feature type="domain" description="Major facilitator superfamily (MFS) profile" evidence="7">
    <location>
        <begin position="24"/>
        <end position="511"/>
    </location>
</feature>
<dbReference type="PROSITE" id="PS50850">
    <property type="entry name" value="MFS"/>
    <property type="match status" value="1"/>
</dbReference>
<dbReference type="GO" id="GO:0022857">
    <property type="term" value="F:transmembrane transporter activity"/>
    <property type="evidence" value="ECO:0007669"/>
    <property type="project" value="InterPro"/>
</dbReference>
<feature type="transmembrane region" description="Helical" evidence="6">
    <location>
        <begin position="147"/>
        <end position="173"/>
    </location>
</feature>
<dbReference type="Proteomes" id="UP000326950">
    <property type="component" value="Unassembled WGS sequence"/>
</dbReference>
<evidence type="ECO:0000256" key="2">
    <source>
        <dbReference type="ARBA" id="ARBA00007520"/>
    </source>
</evidence>
<feature type="transmembrane region" description="Helical" evidence="6">
    <location>
        <begin position="385"/>
        <end position="406"/>
    </location>
</feature>